<dbReference type="EMBL" id="CP058690">
    <property type="protein sequence ID" value="QLH14905.1"/>
    <property type="molecule type" value="Genomic_DNA"/>
</dbReference>
<gene>
    <name evidence="2" type="ORF">HYQ43_11570</name>
</gene>
<dbReference type="GeneID" id="93454812"/>
<evidence type="ECO:0000256" key="1">
    <source>
        <dbReference type="SAM" id="MobiDB-lite"/>
    </source>
</evidence>
<organism evidence="2 3">
    <name type="scientific">Paracoccus pantotrophus</name>
    <name type="common">Thiosphaera pantotropha</name>
    <dbReference type="NCBI Taxonomy" id="82367"/>
    <lineage>
        <taxon>Bacteria</taxon>
        <taxon>Pseudomonadati</taxon>
        <taxon>Pseudomonadota</taxon>
        <taxon>Alphaproteobacteria</taxon>
        <taxon>Rhodobacterales</taxon>
        <taxon>Paracoccaceae</taxon>
        <taxon>Paracoccus</taxon>
    </lineage>
</organism>
<dbReference type="Proteomes" id="UP000509322">
    <property type="component" value="Chromosome 2"/>
</dbReference>
<dbReference type="RefSeq" id="WP_028710128.1">
    <property type="nucleotide sequence ID" value="NZ_CP038203.1"/>
</dbReference>
<evidence type="ECO:0000313" key="3">
    <source>
        <dbReference type="Proteomes" id="UP000509322"/>
    </source>
</evidence>
<dbReference type="AlphaFoldDB" id="A0A7H9BVK7"/>
<proteinExistence type="predicted"/>
<evidence type="ECO:0000313" key="2">
    <source>
        <dbReference type="EMBL" id="QLH14905.1"/>
    </source>
</evidence>
<reference evidence="2 3" key="1">
    <citation type="submission" date="2020-07" db="EMBL/GenBank/DDBJ databases">
        <title>The complete genome of Paracoccus pantotrophus ACCC 10489.</title>
        <authorList>
            <person name="Si Y."/>
        </authorList>
    </citation>
    <scope>NUCLEOTIDE SEQUENCE [LARGE SCALE GENOMIC DNA]</scope>
    <source>
        <strain evidence="2 3">ACCC10489</strain>
    </source>
</reference>
<accession>A0A7H9BVK7</accession>
<name>A0A7H9BVK7_PARPN</name>
<protein>
    <submittedName>
        <fullName evidence="2">Uncharacterized protein</fullName>
    </submittedName>
</protein>
<sequence>MARRVNTCWRSRGLIPRNRSESNCICNCLGRDGPVGRSCIGLFLSGDDITGRASPKTAPSQKVIEIRQGRERYARRAEVHSGASRRVEHPRGHDHEDARQNLDMDKLTGLASVDTLNPKLSAKKRVPPVMHLNKLPDMGRMNG</sequence>
<feature type="region of interest" description="Disordered" evidence="1">
    <location>
        <begin position="72"/>
        <end position="102"/>
    </location>
</feature>